<protein>
    <submittedName>
        <fullName evidence="2">Uncharacterized protein</fullName>
    </submittedName>
</protein>
<dbReference type="Proteomes" id="UP000315677">
    <property type="component" value="Unassembled WGS sequence"/>
</dbReference>
<organism evidence="2 3">
    <name type="scientific">Pseudonocardia kunmingensis</name>
    <dbReference type="NCBI Taxonomy" id="630975"/>
    <lineage>
        <taxon>Bacteria</taxon>
        <taxon>Bacillati</taxon>
        <taxon>Actinomycetota</taxon>
        <taxon>Actinomycetes</taxon>
        <taxon>Pseudonocardiales</taxon>
        <taxon>Pseudonocardiaceae</taxon>
        <taxon>Pseudonocardia</taxon>
    </lineage>
</organism>
<reference evidence="2 3" key="1">
    <citation type="submission" date="2019-06" db="EMBL/GenBank/DDBJ databases">
        <title>Sequencing the genomes of 1000 actinobacteria strains.</title>
        <authorList>
            <person name="Klenk H.-P."/>
        </authorList>
    </citation>
    <scope>NUCLEOTIDE SEQUENCE [LARGE SCALE GENOMIC DNA]</scope>
    <source>
        <strain evidence="2 3">DSM 45301</strain>
    </source>
</reference>
<evidence type="ECO:0000313" key="3">
    <source>
        <dbReference type="Proteomes" id="UP000315677"/>
    </source>
</evidence>
<feature type="compositionally biased region" description="Basic and acidic residues" evidence="1">
    <location>
        <begin position="52"/>
        <end position="62"/>
    </location>
</feature>
<sequence>MPQLDRLHDEKVAQIGELAAFRERLLTLRVPAGPGRAHGAFCGCLDGPAPPDDEHLTFEERSGVSGNEGTGPSEDCSCGKDGGSSNCAAGCGTSSANGTVETVINRQPADR</sequence>
<dbReference type="EMBL" id="VFPA01000002">
    <property type="protein sequence ID" value="TQM11099.1"/>
    <property type="molecule type" value="Genomic_DNA"/>
</dbReference>
<feature type="region of interest" description="Disordered" evidence="1">
    <location>
        <begin position="52"/>
        <end position="111"/>
    </location>
</feature>
<dbReference type="AlphaFoldDB" id="A0A543DP59"/>
<evidence type="ECO:0000313" key="2">
    <source>
        <dbReference type="EMBL" id="TQM11099.1"/>
    </source>
</evidence>
<proteinExistence type="predicted"/>
<name>A0A543DP59_9PSEU</name>
<gene>
    <name evidence="2" type="ORF">FB558_3643</name>
</gene>
<keyword evidence="3" id="KW-1185">Reference proteome</keyword>
<evidence type="ECO:0000256" key="1">
    <source>
        <dbReference type="SAM" id="MobiDB-lite"/>
    </source>
</evidence>
<feature type="compositionally biased region" description="Polar residues" evidence="1">
    <location>
        <begin position="83"/>
        <end position="105"/>
    </location>
</feature>
<accession>A0A543DP59</accession>
<comment type="caution">
    <text evidence="2">The sequence shown here is derived from an EMBL/GenBank/DDBJ whole genome shotgun (WGS) entry which is preliminary data.</text>
</comment>
<dbReference type="RefSeq" id="WP_142054965.1">
    <property type="nucleotide sequence ID" value="NZ_VFPA01000002.1"/>
</dbReference>